<dbReference type="Pfam" id="PF02645">
    <property type="entry name" value="DegV"/>
    <property type="match status" value="1"/>
</dbReference>
<dbReference type="PROSITE" id="PS51482">
    <property type="entry name" value="DEGV"/>
    <property type="match status" value="1"/>
</dbReference>
<accession>A0ABT6ZJM7</accession>
<evidence type="ECO:0000313" key="2">
    <source>
        <dbReference type="Proteomes" id="UP001431693"/>
    </source>
</evidence>
<dbReference type="InterPro" id="IPR003797">
    <property type="entry name" value="DegV"/>
</dbReference>
<keyword evidence="2" id="KW-1185">Reference proteome</keyword>
<evidence type="ECO:0000313" key="1">
    <source>
        <dbReference type="EMBL" id="MDJ1129258.1"/>
    </source>
</evidence>
<dbReference type="Proteomes" id="UP001431693">
    <property type="component" value="Unassembled WGS sequence"/>
</dbReference>
<comment type="caution">
    <text evidence="1">The sequence shown here is derived from an EMBL/GenBank/DDBJ whole genome shotgun (WGS) entry which is preliminary data.</text>
</comment>
<name>A0ABT6ZJM7_9ACTN</name>
<reference evidence="1" key="1">
    <citation type="submission" date="2023-05" db="EMBL/GenBank/DDBJ databases">
        <title>[olsenella] sp. nov., isolated from a pig farm feces dump.</title>
        <authorList>
            <person name="Chang Y.-H."/>
        </authorList>
    </citation>
    <scope>NUCLEOTIDE SEQUENCE</scope>
    <source>
        <strain evidence="1">YH-ols2217</strain>
    </source>
</reference>
<gene>
    <name evidence="1" type="ORF">QJ043_04090</name>
</gene>
<proteinExistence type="predicted"/>
<dbReference type="Gene3D" id="3.40.50.10440">
    <property type="entry name" value="Dihydroxyacetone kinase, domain 1"/>
    <property type="match status" value="1"/>
</dbReference>
<dbReference type="EMBL" id="JASJEX010000002">
    <property type="protein sequence ID" value="MDJ1129258.1"/>
    <property type="molecule type" value="Genomic_DNA"/>
</dbReference>
<dbReference type="RefSeq" id="WP_283713930.1">
    <property type="nucleotide sequence ID" value="NZ_JASJEW010000008.1"/>
</dbReference>
<organism evidence="1 2">
    <name type="scientific">Kribbibacterium absianum</name>
    <dbReference type="NCBI Taxonomy" id="3044210"/>
    <lineage>
        <taxon>Bacteria</taxon>
        <taxon>Bacillati</taxon>
        <taxon>Actinomycetota</taxon>
        <taxon>Coriobacteriia</taxon>
        <taxon>Coriobacteriales</taxon>
        <taxon>Kribbibacteriaceae</taxon>
        <taxon>Kribbibacterium</taxon>
    </lineage>
</organism>
<protein>
    <submittedName>
        <fullName evidence="1">DegV family protein</fullName>
    </submittedName>
</protein>
<sequence length="279" mass="28929">MFALVTDAASGLPMDWCASHDVQLVALTRAGSGKRVRVGAPAVEDYKILFAHLLREGREVLCVTASSALSRSHSHALEAAEDLDGVTVVDSKCTSAGEALLVQVLASGNVAGMDREDAASYASALVGHLTMLTLAPPGGGTGHKRSLVAAAQATLAKRHGFSTLMTFDEAGALVSAGRFADPSVAAGRVSRLMRLDRERDGRLLILGTYVDTPRSLAVLGRQEDDVERLLNERRALPLTGALAAAAGAGSASVAYVAMKYVTGPLAEDPAWGVGCVLGH</sequence>
<dbReference type="SUPFAM" id="SSF82549">
    <property type="entry name" value="DAK1/DegV-like"/>
    <property type="match status" value="1"/>
</dbReference>